<name>A0ABQ7H2I8_DUNSA</name>
<evidence type="ECO:0000256" key="4">
    <source>
        <dbReference type="ARBA" id="ARBA00022989"/>
    </source>
</evidence>
<sequence length="739" mass="79619">MAMPHLHGTKAALMLSLCALSQTDKPTSILPRSPHKIGTSTSLKLNSALTQNAFITLERAQTQHSHIINRLKTRSLRNPNRNNKMTLHIILIGVGGTIYNDYTITPLINLGMPRRRYSLKHRLGQLRGFLLKRAPGDLRGAAGKAEDGSTNPPAPGADEHAREAVGAAELIDAVLAREPIPVHLFLPLSNEDASHKSAAARAACGASPMGISLEWRNLSYCVPTPEGPKALLRGVWGSVCGGEMMALVGASGAGKSTLMELLTLRKAPSAITPPSHTTTIMDQGGSIQESIRLQEQGGTSNLEEDLPTSDGTDASDHCIQRGNDGPDRTVPRGSCALGIVGSADGRPGVTPAAGGKERGMLLLNGAVARASRMRRVCSYIPQVKALIMPPEISRTALIRNEHDDSLLPQMTVAEVLRLHAALTLPTGLPRQEVQSRQHNVLMAMGLWHARDTLVLLLAQGRMVYQGSSRGTTMVDWFTQQVPRAIAQHTPKHRPHGTQHGEQQRATAAASQAQGPDNPLASPQAGLALRLCYDPECHGTPVDWVMDLLNSPSLVSEHLLSRGLVAFSPPVQVTPHDQGMASNPECCDASMGYGSGPDFGTKGGLGEGRGWVEVAADAFGAHFLRVQQQQEQQEQQQEQQGQQQQQQQGSALQADELPAGLHGSQMDALQSEAEQEQQQQQQQPRQRELGGHLLSSVPGRLRDLAIQQLQHLQGWGQQYRALVWREGLAVTRNPSDVAGR</sequence>
<feature type="region of interest" description="Disordered" evidence="6">
    <location>
        <begin position="140"/>
        <end position="162"/>
    </location>
</feature>
<evidence type="ECO:0008006" key="10">
    <source>
        <dbReference type="Google" id="ProtNLM"/>
    </source>
</evidence>
<evidence type="ECO:0000256" key="1">
    <source>
        <dbReference type="ARBA" id="ARBA00004141"/>
    </source>
</evidence>
<evidence type="ECO:0000256" key="6">
    <source>
        <dbReference type="SAM" id="MobiDB-lite"/>
    </source>
</evidence>
<keyword evidence="4" id="KW-1133">Transmembrane helix</keyword>
<organism evidence="8 9">
    <name type="scientific">Dunaliella salina</name>
    <name type="common">Green alga</name>
    <name type="synonym">Protococcus salinus</name>
    <dbReference type="NCBI Taxonomy" id="3046"/>
    <lineage>
        <taxon>Eukaryota</taxon>
        <taxon>Viridiplantae</taxon>
        <taxon>Chlorophyta</taxon>
        <taxon>core chlorophytes</taxon>
        <taxon>Chlorophyceae</taxon>
        <taxon>CS clade</taxon>
        <taxon>Chlamydomonadales</taxon>
        <taxon>Dunaliellaceae</taxon>
        <taxon>Dunaliella</taxon>
    </lineage>
</organism>
<dbReference type="InterPro" id="IPR027417">
    <property type="entry name" value="P-loop_NTPase"/>
</dbReference>
<dbReference type="Proteomes" id="UP000815325">
    <property type="component" value="Unassembled WGS sequence"/>
</dbReference>
<feature type="compositionally biased region" description="Low complexity" evidence="6">
    <location>
        <begin position="669"/>
        <end position="683"/>
    </location>
</feature>
<comment type="subcellular location">
    <subcellularLocation>
        <location evidence="1">Membrane</location>
        <topology evidence="1">Multi-pass membrane protein</topology>
    </subcellularLocation>
</comment>
<evidence type="ECO:0000256" key="7">
    <source>
        <dbReference type="SAM" id="SignalP"/>
    </source>
</evidence>
<feature type="region of interest" description="Disordered" evidence="6">
    <location>
        <begin position="665"/>
        <end position="686"/>
    </location>
</feature>
<evidence type="ECO:0000313" key="9">
    <source>
        <dbReference type="Proteomes" id="UP000815325"/>
    </source>
</evidence>
<protein>
    <recommendedName>
        <fullName evidence="10">ABC transporter domain-containing protein</fullName>
    </recommendedName>
</protein>
<reference evidence="8" key="1">
    <citation type="submission" date="2017-08" db="EMBL/GenBank/DDBJ databases">
        <authorList>
            <person name="Polle J.E."/>
            <person name="Barry K."/>
            <person name="Cushman J."/>
            <person name="Schmutz J."/>
            <person name="Tran D."/>
            <person name="Hathwaick L.T."/>
            <person name="Yim W.C."/>
            <person name="Jenkins J."/>
            <person name="Mckie-Krisberg Z.M."/>
            <person name="Prochnik S."/>
            <person name="Lindquist E."/>
            <person name="Dockter R.B."/>
            <person name="Adam C."/>
            <person name="Molina H."/>
            <person name="Bunkerborg J."/>
            <person name="Jin E."/>
            <person name="Buchheim M."/>
            <person name="Magnuson J."/>
        </authorList>
    </citation>
    <scope>NUCLEOTIDE SEQUENCE</scope>
    <source>
        <strain evidence="8">CCAP 19/18</strain>
    </source>
</reference>
<feature type="compositionally biased region" description="Basic and acidic residues" evidence="6">
    <location>
        <begin position="314"/>
        <end position="330"/>
    </location>
</feature>
<dbReference type="SUPFAM" id="SSF52540">
    <property type="entry name" value="P-loop containing nucleoside triphosphate hydrolases"/>
    <property type="match status" value="1"/>
</dbReference>
<evidence type="ECO:0000256" key="5">
    <source>
        <dbReference type="ARBA" id="ARBA00023136"/>
    </source>
</evidence>
<dbReference type="PANTHER" id="PTHR48041:SF139">
    <property type="entry name" value="PROTEIN SCARLET"/>
    <property type="match status" value="1"/>
</dbReference>
<accession>A0ABQ7H2I8</accession>
<dbReference type="InterPro" id="IPR050352">
    <property type="entry name" value="ABCG_transporters"/>
</dbReference>
<feature type="chain" id="PRO_5046221572" description="ABC transporter domain-containing protein" evidence="7">
    <location>
        <begin position="24"/>
        <end position="739"/>
    </location>
</feature>
<feature type="compositionally biased region" description="Low complexity" evidence="6">
    <location>
        <begin position="503"/>
        <end position="513"/>
    </location>
</feature>
<feature type="region of interest" description="Disordered" evidence="6">
    <location>
        <begin position="489"/>
        <end position="520"/>
    </location>
</feature>
<evidence type="ECO:0000256" key="2">
    <source>
        <dbReference type="ARBA" id="ARBA00022448"/>
    </source>
</evidence>
<feature type="region of interest" description="Disordered" evidence="6">
    <location>
        <begin position="296"/>
        <end position="331"/>
    </location>
</feature>
<keyword evidence="3" id="KW-0812">Transmembrane</keyword>
<evidence type="ECO:0000256" key="3">
    <source>
        <dbReference type="ARBA" id="ARBA00022692"/>
    </source>
</evidence>
<evidence type="ECO:0000313" key="8">
    <source>
        <dbReference type="EMBL" id="KAF5841072.1"/>
    </source>
</evidence>
<proteinExistence type="predicted"/>
<keyword evidence="5" id="KW-0472">Membrane</keyword>
<gene>
    <name evidence="8" type="ORF">DUNSADRAFT_14471</name>
</gene>
<dbReference type="EMBL" id="MU069495">
    <property type="protein sequence ID" value="KAF5841072.1"/>
    <property type="molecule type" value="Genomic_DNA"/>
</dbReference>
<feature type="signal peptide" evidence="7">
    <location>
        <begin position="1"/>
        <end position="23"/>
    </location>
</feature>
<keyword evidence="2" id="KW-0813">Transport</keyword>
<feature type="region of interest" description="Disordered" evidence="6">
    <location>
        <begin position="626"/>
        <end position="651"/>
    </location>
</feature>
<comment type="caution">
    <text evidence="8">The sequence shown here is derived from an EMBL/GenBank/DDBJ whole genome shotgun (WGS) entry which is preliminary data.</text>
</comment>
<dbReference type="Gene3D" id="3.40.50.300">
    <property type="entry name" value="P-loop containing nucleotide triphosphate hydrolases"/>
    <property type="match status" value="1"/>
</dbReference>
<feature type="compositionally biased region" description="Low complexity" evidence="6">
    <location>
        <begin position="626"/>
        <end position="648"/>
    </location>
</feature>
<dbReference type="PANTHER" id="PTHR48041">
    <property type="entry name" value="ABC TRANSPORTER G FAMILY MEMBER 28"/>
    <property type="match status" value="1"/>
</dbReference>
<keyword evidence="7" id="KW-0732">Signal</keyword>
<keyword evidence="9" id="KW-1185">Reference proteome</keyword>